<organism evidence="2 3">
    <name type="scientific">Paracoccus yeei</name>
    <dbReference type="NCBI Taxonomy" id="147645"/>
    <lineage>
        <taxon>Bacteria</taxon>
        <taxon>Pseudomonadati</taxon>
        <taxon>Pseudomonadota</taxon>
        <taxon>Alphaproteobacteria</taxon>
        <taxon>Rhodobacterales</taxon>
        <taxon>Paracoccaceae</taxon>
        <taxon>Paracoccus</taxon>
    </lineage>
</organism>
<proteinExistence type="predicted"/>
<reference evidence="3" key="1">
    <citation type="submission" date="2018-07" db="EMBL/GenBank/DDBJ databases">
        <title>Genome Structure of the Opportunistic Pathogen Paracoccus yeei (Alphaproteobacteria) and Identification of Putative Virulence Factors.</title>
        <authorList>
            <person name="Lasek R."/>
            <person name="Szuplewska M."/>
            <person name="Mitura M."/>
            <person name="Decewicz P."/>
            <person name="Chmielowska C."/>
            <person name="Pawlot A."/>
            <person name="Sentkowska D."/>
            <person name="Czarnecki J."/>
            <person name="Bartosik D."/>
        </authorList>
    </citation>
    <scope>NUCLEOTIDE SEQUENCE [LARGE SCALE GENOMIC DNA]</scope>
    <source>
        <strain evidence="3">CCUG 32053</strain>
    </source>
</reference>
<dbReference type="RefSeq" id="WP_223252344.1">
    <property type="nucleotide sequence ID" value="NZ_CALTWI010000149.1"/>
</dbReference>
<feature type="chain" id="PRO_5017429272" evidence="1">
    <location>
        <begin position="45"/>
        <end position="265"/>
    </location>
</feature>
<dbReference type="AlphaFoldDB" id="A0A386UN58"/>
<sequence length="265" mass="29262">MMQHPCTARTPGVHRPRTWPVAARLALAVGVSALLTLSALPARAATFTPPQGCRLEMTIQNRGCTVSQHYRCSGDGPGDQRVTYFTPDGPTYQSRIDRETRWMESTDLRTGLTDVLEEGAADDASFSTLLATGRDDFDFWTRSNDGERLRHVGHDELTGETVEIDGVALEITRFELTTQNEQGDVLIRRQGQQFISRAHGRFYGGVETSSDWTGARESSDDSPVSFAFPGQAGFGSTRPEYDCDLQMVGGRGADILRQLLRESRT</sequence>
<gene>
    <name evidence="2" type="ORF">PY32053_02429</name>
</gene>
<dbReference type="EMBL" id="CP031078">
    <property type="protein sequence ID" value="AYF02027.1"/>
    <property type="molecule type" value="Genomic_DNA"/>
</dbReference>
<evidence type="ECO:0000313" key="2">
    <source>
        <dbReference type="EMBL" id="AYF02027.1"/>
    </source>
</evidence>
<evidence type="ECO:0000313" key="3">
    <source>
        <dbReference type="Proteomes" id="UP000272010"/>
    </source>
</evidence>
<dbReference type="Proteomes" id="UP000272010">
    <property type="component" value="Chromosome"/>
</dbReference>
<name>A0A386UN58_9RHOB</name>
<accession>A0A386UN58</accession>
<evidence type="ECO:0000256" key="1">
    <source>
        <dbReference type="SAM" id="SignalP"/>
    </source>
</evidence>
<keyword evidence="1" id="KW-0732">Signal</keyword>
<protein>
    <submittedName>
        <fullName evidence="2">Uncharacterized protein</fullName>
    </submittedName>
</protein>
<feature type="signal peptide" evidence="1">
    <location>
        <begin position="1"/>
        <end position="44"/>
    </location>
</feature>